<gene>
    <name evidence="1" type="ORF">DFH07DRAFT_745035</name>
</gene>
<protein>
    <recommendedName>
        <fullName evidence="3">BTB domain-containing protein</fullName>
    </recommendedName>
</protein>
<reference evidence="1" key="1">
    <citation type="submission" date="2023-03" db="EMBL/GenBank/DDBJ databases">
        <title>Massive genome expansion in bonnet fungi (Mycena s.s.) driven by repeated elements and novel gene families across ecological guilds.</title>
        <authorList>
            <consortium name="Lawrence Berkeley National Laboratory"/>
            <person name="Harder C.B."/>
            <person name="Miyauchi S."/>
            <person name="Viragh M."/>
            <person name="Kuo A."/>
            <person name="Thoen E."/>
            <person name="Andreopoulos B."/>
            <person name="Lu D."/>
            <person name="Skrede I."/>
            <person name="Drula E."/>
            <person name="Henrissat B."/>
            <person name="Morin E."/>
            <person name="Kohler A."/>
            <person name="Barry K."/>
            <person name="LaButti K."/>
            <person name="Morin E."/>
            <person name="Salamov A."/>
            <person name="Lipzen A."/>
            <person name="Mereny Z."/>
            <person name="Hegedus B."/>
            <person name="Baldrian P."/>
            <person name="Stursova M."/>
            <person name="Weitz H."/>
            <person name="Taylor A."/>
            <person name="Grigoriev I.V."/>
            <person name="Nagy L.G."/>
            <person name="Martin F."/>
            <person name="Kauserud H."/>
        </authorList>
    </citation>
    <scope>NUCLEOTIDE SEQUENCE</scope>
    <source>
        <strain evidence="1">CBHHK188m</strain>
    </source>
</reference>
<proteinExistence type="predicted"/>
<dbReference type="AlphaFoldDB" id="A0AAD7NBA0"/>
<dbReference type="CDD" id="cd18186">
    <property type="entry name" value="BTB_POZ_ZBTB_KLHL-like"/>
    <property type="match status" value="1"/>
</dbReference>
<accession>A0AAD7NBA0</accession>
<comment type="caution">
    <text evidence="1">The sequence shown here is derived from an EMBL/GenBank/DDBJ whole genome shotgun (WGS) entry which is preliminary data.</text>
</comment>
<keyword evidence="2" id="KW-1185">Reference proteome</keyword>
<name>A0AAD7NBA0_9AGAR</name>
<evidence type="ECO:0000313" key="2">
    <source>
        <dbReference type="Proteomes" id="UP001215280"/>
    </source>
</evidence>
<sequence length="257" mass="27953">MRLPSTLARPQSSNVQPVACIPGIPVQFIHHALRENAPQTLAGIIALASHLPRTIPKSHLQPAITVPLTGLSTSAQPPSHVLALSSVPSENQRSDTPQALFFIHAIILTTYCTNIRAMAYSFTSESSHATLPIHPLTLPSVPAFAILYDWMYTYRLDAALGSLLPFRLEFLERVSQRGAAEISTALASGDICLALANHLCHTASSNCAALFAHVGHIKELWQDMVFLGICHAELWSMLDLAWKVLLVALHLAVQYSS</sequence>
<evidence type="ECO:0008006" key="3">
    <source>
        <dbReference type="Google" id="ProtNLM"/>
    </source>
</evidence>
<evidence type="ECO:0000313" key="1">
    <source>
        <dbReference type="EMBL" id="KAJ7752509.1"/>
    </source>
</evidence>
<dbReference type="EMBL" id="JARJLG010000074">
    <property type="protein sequence ID" value="KAJ7752509.1"/>
    <property type="molecule type" value="Genomic_DNA"/>
</dbReference>
<dbReference type="Proteomes" id="UP001215280">
    <property type="component" value="Unassembled WGS sequence"/>
</dbReference>
<organism evidence="1 2">
    <name type="scientific">Mycena maculata</name>
    <dbReference type="NCBI Taxonomy" id="230809"/>
    <lineage>
        <taxon>Eukaryota</taxon>
        <taxon>Fungi</taxon>
        <taxon>Dikarya</taxon>
        <taxon>Basidiomycota</taxon>
        <taxon>Agaricomycotina</taxon>
        <taxon>Agaricomycetes</taxon>
        <taxon>Agaricomycetidae</taxon>
        <taxon>Agaricales</taxon>
        <taxon>Marasmiineae</taxon>
        <taxon>Mycenaceae</taxon>
        <taxon>Mycena</taxon>
    </lineage>
</organism>